<dbReference type="RefSeq" id="WP_069804186.1">
    <property type="nucleotide sequence ID" value="NZ_MCIF01000002.1"/>
</dbReference>
<comment type="caution">
    <text evidence="1">The sequence shown here is derived from an EMBL/GenBank/DDBJ whole genome shotgun (WGS) entry which is preliminary data.</text>
</comment>
<gene>
    <name evidence="1" type="ORF">A4R35_12875</name>
</gene>
<dbReference type="AlphaFoldDB" id="A0A328VLE6"/>
<reference evidence="1 2" key="1">
    <citation type="submission" date="2016-08" db="EMBL/GenBank/DDBJ databases">
        <title>Analysis of Carbohydrate Active Enzymes in Thermogemmatispora T81 Reveals Carbohydrate Degradation Ability.</title>
        <authorList>
            <person name="Tomazini A."/>
            <person name="Lal S."/>
            <person name="Stott M."/>
            <person name="Henrissat B."/>
            <person name="Polikarpov I."/>
            <person name="Sparling R."/>
            <person name="Levin D.B."/>
        </authorList>
    </citation>
    <scope>NUCLEOTIDE SEQUENCE [LARGE SCALE GENOMIC DNA]</scope>
    <source>
        <strain evidence="1 2">T81</strain>
    </source>
</reference>
<dbReference type="Gene3D" id="3.30.70.1120">
    <property type="entry name" value="TT1725-like"/>
    <property type="match status" value="1"/>
</dbReference>
<sequence length="96" mass="11034">MVVGVCQITLHLPSCHSLKAKRQVLKSIMARVRNQFEVAIAEVDGHDRWQIAYLGLSYVSTSSQHAEEVLDHVWRFIEETRPDVIVTDARTEIMSW</sequence>
<dbReference type="OrthoDB" id="9809023at2"/>
<name>A0A328VLE6_9CHLR</name>
<dbReference type="Proteomes" id="UP000248706">
    <property type="component" value="Unassembled WGS sequence"/>
</dbReference>
<dbReference type="EMBL" id="MCIF01000002">
    <property type="protein sequence ID" value="RAQ96433.1"/>
    <property type="molecule type" value="Genomic_DNA"/>
</dbReference>
<keyword evidence="2" id="KW-1185">Reference proteome</keyword>
<evidence type="ECO:0008006" key="3">
    <source>
        <dbReference type="Google" id="ProtNLM"/>
    </source>
</evidence>
<dbReference type="Pfam" id="PF04456">
    <property type="entry name" value="DUF503"/>
    <property type="match status" value="1"/>
</dbReference>
<proteinExistence type="predicted"/>
<dbReference type="InterPro" id="IPR007546">
    <property type="entry name" value="DUF503"/>
</dbReference>
<dbReference type="PANTHER" id="PTHR36441">
    <property type="entry name" value="HYPOTHETICAL CYTOSOLIC PROTEIN"/>
    <property type="match status" value="1"/>
</dbReference>
<dbReference type="InterPro" id="IPR036746">
    <property type="entry name" value="TT1725-like_sf"/>
</dbReference>
<protein>
    <recommendedName>
        <fullName evidence="3">DUF503 domain-containing protein</fullName>
    </recommendedName>
</protein>
<accession>A0A328VLE6</accession>
<dbReference type="PANTHER" id="PTHR36441:SF1">
    <property type="entry name" value="DUF503 DOMAIN-CONTAINING PROTEIN"/>
    <property type="match status" value="1"/>
</dbReference>
<organism evidence="1 2">
    <name type="scientific">Thermogemmatispora tikiterensis</name>
    <dbReference type="NCBI Taxonomy" id="1825093"/>
    <lineage>
        <taxon>Bacteria</taxon>
        <taxon>Bacillati</taxon>
        <taxon>Chloroflexota</taxon>
        <taxon>Ktedonobacteria</taxon>
        <taxon>Thermogemmatisporales</taxon>
        <taxon>Thermogemmatisporaceae</taxon>
        <taxon>Thermogemmatispora</taxon>
    </lineage>
</organism>
<dbReference type="SUPFAM" id="SSF103007">
    <property type="entry name" value="Hypothetical protein TT1725"/>
    <property type="match status" value="1"/>
</dbReference>
<evidence type="ECO:0000313" key="1">
    <source>
        <dbReference type="EMBL" id="RAQ96433.1"/>
    </source>
</evidence>
<evidence type="ECO:0000313" key="2">
    <source>
        <dbReference type="Proteomes" id="UP000248706"/>
    </source>
</evidence>